<dbReference type="OrthoDB" id="9802016at2"/>
<dbReference type="InterPro" id="IPR051011">
    <property type="entry name" value="Metal_resp_trans_reg"/>
</dbReference>
<dbReference type="AlphaFoldDB" id="G8LTX2"/>
<dbReference type="EMBL" id="CP003065">
    <property type="protein sequence ID" value="AEV67318.1"/>
    <property type="molecule type" value="Genomic_DNA"/>
</dbReference>
<dbReference type="KEGG" id="ccl:Clocl_0609"/>
<dbReference type="HOGENOM" id="CLU_097806_6_2_9"/>
<dbReference type="PANTHER" id="PTHR43132">
    <property type="entry name" value="ARSENICAL RESISTANCE OPERON REPRESSOR ARSR-RELATED"/>
    <property type="match status" value="1"/>
</dbReference>
<dbReference type="GO" id="GO:0003677">
    <property type="term" value="F:DNA binding"/>
    <property type="evidence" value="ECO:0007669"/>
    <property type="project" value="UniProtKB-KW"/>
</dbReference>
<gene>
    <name evidence="5" type="ordered locus">Clocl_0609</name>
</gene>
<dbReference type="STRING" id="720554.Clocl_0609"/>
<evidence type="ECO:0000256" key="3">
    <source>
        <dbReference type="ARBA" id="ARBA00023163"/>
    </source>
</evidence>
<sequence>MKDLKIYERKAEKLKALAHPQRLCIVHGLMENNCNVTTIQECLGLPQSTVSQHLAKLKAAGIIEGNRNGLEICYSVVDDEIKEVVKILTKENA</sequence>
<evidence type="ECO:0000259" key="4">
    <source>
        <dbReference type="PROSITE" id="PS50987"/>
    </source>
</evidence>
<dbReference type="PROSITE" id="PS50987">
    <property type="entry name" value="HTH_ARSR_2"/>
    <property type="match status" value="1"/>
</dbReference>
<dbReference type="PANTHER" id="PTHR43132:SF2">
    <property type="entry name" value="ARSENICAL RESISTANCE OPERON REPRESSOR ARSR-RELATED"/>
    <property type="match status" value="1"/>
</dbReference>
<protein>
    <submittedName>
        <fullName evidence="5">Putative transcriptional regulator</fullName>
    </submittedName>
</protein>
<dbReference type="RefSeq" id="WP_014253949.1">
    <property type="nucleotide sequence ID" value="NC_016627.1"/>
</dbReference>
<dbReference type="Proteomes" id="UP000005435">
    <property type="component" value="Chromosome"/>
</dbReference>
<keyword evidence="3" id="KW-0804">Transcription</keyword>
<feature type="domain" description="HTH arsR-type" evidence="4">
    <location>
        <begin position="2"/>
        <end position="93"/>
    </location>
</feature>
<accession>G8LTX2</accession>
<dbReference type="GO" id="GO:0003700">
    <property type="term" value="F:DNA-binding transcription factor activity"/>
    <property type="evidence" value="ECO:0007669"/>
    <property type="project" value="InterPro"/>
</dbReference>
<evidence type="ECO:0000256" key="1">
    <source>
        <dbReference type="ARBA" id="ARBA00023015"/>
    </source>
</evidence>
<reference evidence="5 6" key="2">
    <citation type="journal article" date="2012" name="Stand. Genomic Sci.">
        <title>Complete Genome Sequence of Clostridium clariflavum DSM 19732.</title>
        <authorList>
            <person name="Izquierdo J.A."/>
            <person name="Goodwin L."/>
            <person name="Davenport K.W."/>
            <person name="Teshima H."/>
            <person name="Bruce D."/>
            <person name="Detter C."/>
            <person name="Tapia R."/>
            <person name="Han S."/>
            <person name="Land M."/>
            <person name="Hauser L."/>
            <person name="Jeffries C.D."/>
            <person name="Han J."/>
            <person name="Pitluck S."/>
            <person name="Nolan M."/>
            <person name="Chen A."/>
            <person name="Huntemann M."/>
            <person name="Mavromatis K."/>
            <person name="Mikhailova N."/>
            <person name="Liolios K."/>
            <person name="Woyke T."/>
            <person name="Lynd L.R."/>
        </authorList>
    </citation>
    <scope>NUCLEOTIDE SEQUENCE [LARGE SCALE GENOMIC DNA]</scope>
    <source>
        <strain evidence="6">DSM 19732 / NBRC 101661 / EBR45</strain>
    </source>
</reference>
<name>G8LTX2_ACECE</name>
<keyword evidence="1" id="KW-0805">Transcription regulation</keyword>
<dbReference type="CDD" id="cd00090">
    <property type="entry name" value="HTH_ARSR"/>
    <property type="match status" value="1"/>
</dbReference>
<keyword evidence="6" id="KW-1185">Reference proteome</keyword>
<dbReference type="PRINTS" id="PR00778">
    <property type="entry name" value="HTHARSR"/>
</dbReference>
<organism evidence="5 6">
    <name type="scientific">Acetivibrio clariflavus (strain DSM 19732 / NBRC 101661 / EBR45)</name>
    <name type="common">Clostridium clariflavum</name>
    <dbReference type="NCBI Taxonomy" id="720554"/>
    <lineage>
        <taxon>Bacteria</taxon>
        <taxon>Bacillati</taxon>
        <taxon>Bacillota</taxon>
        <taxon>Clostridia</taxon>
        <taxon>Eubacteriales</taxon>
        <taxon>Oscillospiraceae</taxon>
        <taxon>Acetivibrio</taxon>
    </lineage>
</organism>
<proteinExistence type="predicted"/>
<dbReference type="SMART" id="SM00418">
    <property type="entry name" value="HTH_ARSR"/>
    <property type="match status" value="1"/>
</dbReference>
<evidence type="ECO:0000313" key="6">
    <source>
        <dbReference type="Proteomes" id="UP000005435"/>
    </source>
</evidence>
<dbReference type="InterPro" id="IPR036388">
    <property type="entry name" value="WH-like_DNA-bd_sf"/>
</dbReference>
<dbReference type="SUPFAM" id="SSF46785">
    <property type="entry name" value="Winged helix' DNA-binding domain"/>
    <property type="match status" value="1"/>
</dbReference>
<dbReference type="InterPro" id="IPR001845">
    <property type="entry name" value="HTH_ArsR_DNA-bd_dom"/>
</dbReference>
<dbReference type="Gene3D" id="1.10.10.10">
    <property type="entry name" value="Winged helix-like DNA-binding domain superfamily/Winged helix DNA-binding domain"/>
    <property type="match status" value="1"/>
</dbReference>
<evidence type="ECO:0000313" key="5">
    <source>
        <dbReference type="EMBL" id="AEV67318.1"/>
    </source>
</evidence>
<dbReference type="Pfam" id="PF01022">
    <property type="entry name" value="HTH_5"/>
    <property type="match status" value="1"/>
</dbReference>
<dbReference type="NCBIfam" id="NF033788">
    <property type="entry name" value="HTH_metalloreg"/>
    <property type="match status" value="1"/>
</dbReference>
<dbReference type="InterPro" id="IPR036390">
    <property type="entry name" value="WH_DNA-bd_sf"/>
</dbReference>
<reference evidence="6" key="1">
    <citation type="submission" date="2011-12" db="EMBL/GenBank/DDBJ databases">
        <title>Complete sequence of Clostridium clariflavum DSM 19732.</title>
        <authorList>
            <consortium name="US DOE Joint Genome Institute"/>
            <person name="Lucas S."/>
            <person name="Han J."/>
            <person name="Lapidus A."/>
            <person name="Cheng J.-F."/>
            <person name="Goodwin L."/>
            <person name="Pitluck S."/>
            <person name="Peters L."/>
            <person name="Teshima H."/>
            <person name="Detter J.C."/>
            <person name="Han C."/>
            <person name="Tapia R."/>
            <person name="Land M."/>
            <person name="Hauser L."/>
            <person name="Kyrpides N."/>
            <person name="Ivanova N."/>
            <person name="Pagani I."/>
            <person name="Kitzmiller T."/>
            <person name="Lynd L."/>
            <person name="Izquierdo J."/>
            <person name="Woyke T."/>
        </authorList>
    </citation>
    <scope>NUCLEOTIDE SEQUENCE [LARGE SCALE GENOMIC DNA]</scope>
    <source>
        <strain evidence="6">DSM 19732 / NBRC 101661 / EBR45</strain>
    </source>
</reference>
<evidence type="ECO:0000256" key="2">
    <source>
        <dbReference type="ARBA" id="ARBA00023125"/>
    </source>
</evidence>
<dbReference type="InterPro" id="IPR011991">
    <property type="entry name" value="ArsR-like_HTH"/>
</dbReference>
<dbReference type="eggNOG" id="COG0640">
    <property type="taxonomic scope" value="Bacteria"/>
</dbReference>
<keyword evidence="2" id="KW-0238">DNA-binding</keyword>